<evidence type="ECO:0000313" key="2">
    <source>
        <dbReference type="Proteomes" id="UP000823773"/>
    </source>
</evidence>
<protein>
    <submittedName>
        <fullName evidence="1">Uncharacterized protein</fullName>
    </submittedName>
</protein>
<name>A0ACC5SUD8_ENSAD</name>
<gene>
    <name evidence="1" type="ORF">J2Z19_002011</name>
</gene>
<reference evidence="1" key="1">
    <citation type="submission" date="2021-03" db="EMBL/GenBank/DDBJ databases">
        <title>Genomic Encyclopedia of Type Strains, Phase IV (KMG-IV): sequencing the most valuable type-strain genomes for metagenomic binning, comparative biology and taxonomic classification.</title>
        <authorList>
            <person name="Goeker M."/>
        </authorList>
    </citation>
    <scope>NUCLEOTIDE SEQUENCE</scope>
    <source>
        <strain evidence="1">DSM 18131</strain>
    </source>
</reference>
<keyword evidence="2" id="KW-1185">Reference proteome</keyword>
<evidence type="ECO:0000313" key="1">
    <source>
        <dbReference type="EMBL" id="MBP1872299.1"/>
    </source>
</evidence>
<dbReference type="EMBL" id="JAGGJR010000002">
    <property type="protein sequence ID" value="MBP1872299.1"/>
    <property type="molecule type" value="Genomic_DNA"/>
</dbReference>
<sequence>MLSELTAAGPLALLLPALAARSIASQFLGPMVVFPPLGHGTLQNYRTIR</sequence>
<organism evidence="1 2">
    <name type="scientific">Ensifer adhaerens</name>
    <name type="common">Sinorhizobium morelense</name>
    <dbReference type="NCBI Taxonomy" id="106592"/>
    <lineage>
        <taxon>Bacteria</taxon>
        <taxon>Pseudomonadati</taxon>
        <taxon>Pseudomonadota</taxon>
        <taxon>Alphaproteobacteria</taxon>
        <taxon>Hyphomicrobiales</taxon>
        <taxon>Rhizobiaceae</taxon>
        <taxon>Sinorhizobium/Ensifer group</taxon>
        <taxon>Ensifer</taxon>
    </lineage>
</organism>
<accession>A0ACC5SUD8</accession>
<comment type="caution">
    <text evidence="1">The sequence shown here is derived from an EMBL/GenBank/DDBJ whole genome shotgun (WGS) entry which is preliminary data.</text>
</comment>
<proteinExistence type="predicted"/>
<dbReference type="Proteomes" id="UP000823773">
    <property type="component" value="Unassembled WGS sequence"/>
</dbReference>